<feature type="signal peptide" evidence="1">
    <location>
        <begin position="1"/>
        <end position="26"/>
    </location>
</feature>
<organism evidence="2">
    <name type="scientific">Mus musculus</name>
    <name type="common">Mouse</name>
    <dbReference type="NCBI Taxonomy" id="10090"/>
    <lineage>
        <taxon>Eukaryota</taxon>
        <taxon>Metazoa</taxon>
        <taxon>Chordata</taxon>
        <taxon>Craniata</taxon>
        <taxon>Vertebrata</taxon>
        <taxon>Euteleostomi</taxon>
        <taxon>Mammalia</taxon>
        <taxon>Eutheria</taxon>
        <taxon>Euarchontoglires</taxon>
        <taxon>Glires</taxon>
        <taxon>Rodentia</taxon>
        <taxon>Myomorpha</taxon>
        <taxon>Muroidea</taxon>
        <taxon>Muridae</taxon>
        <taxon>Murinae</taxon>
        <taxon>Mus</taxon>
        <taxon>Mus</taxon>
    </lineage>
</organism>
<reference evidence="2" key="1">
    <citation type="journal article" date="2000" name="Genetika">
        <title>Cloning of the novel mouse gene encoded the ptotein immunologically related to E.coli RecA protein.</title>
        <authorList>
            <person name="Loseva E.F."/>
            <person name="Ilyinskaya L.E."/>
            <person name="Kalnin V.V."/>
        </authorList>
    </citation>
    <scope>NUCLEOTIDE SEQUENCE</scope>
</reference>
<proteinExistence type="evidence at transcript level"/>
<name>Q9R0X1_MOUSE</name>
<evidence type="ECO:0000313" key="2">
    <source>
        <dbReference type="EMBL" id="CAB44711.1"/>
    </source>
</evidence>
<gene>
    <name evidence="2" type="primary">P4(21)n</name>
</gene>
<feature type="non-terminal residue" evidence="2">
    <location>
        <position position="1"/>
    </location>
</feature>
<dbReference type="EMBL" id="AJ242955">
    <property type="protein sequence ID" value="CAB44711.1"/>
    <property type="molecule type" value="mRNA"/>
</dbReference>
<sequence>RCVSRRCAKSVSWLCLLRWLLWRCFAGAFLQTSAITVTRIESPRFSSIDVPDNVDFTTSSWAITSEAVCASNNDISKPPVMFNKTSSAPDISTSSRGDADGLFVDPRNVFTLADRTPIKAGPASCITVFTSAKSKLIKNGLVINSEIPRTPSATTSSTTLKASDKGVRKSIRSFKRSLVITINESTDSDKACKPSAAKRPRFGLPTLNGRVTTATVKAPCSLAIRATTGAAPLPVPPPMPAVITTMFGTSKAEAMSSADSSAAFVPRSGFEGAPKPPVNFGPISILMSAFDLSKACNSVLPTINSTPLTPSSIHMVLPLNKFLIDCVKRPKTPFLGCTFSRPYWLMVKWLGVCIGCLNVCCGSLKLSHQIARKACCRVGTQIITCLMTCCVILSREAKLA</sequence>
<evidence type="ECO:0000256" key="1">
    <source>
        <dbReference type="SAM" id="SignalP"/>
    </source>
</evidence>
<protein>
    <submittedName>
        <fullName evidence="2">Uncharacterized protein P4(21)n</fullName>
    </submittedName>
</protein>
<feature type="chain" id="PRO_5004332819" evidence="1">
    <location>
        <begin position="27"/>
        <end position="400"/>
    </location>
</feature>
<keyword evidence="1" id="KW-0732">Signal</keyword>
<dbReference type="AlphaFoldDB" id="Q9R0X1"/>
<accession>Q9R0X1</accession>